<gene>
    <name evidence="1" type="ORF">EHO65_07190</name>
</gene>
<sequence length="155" mass="17814">MRSIILDANENRKTVPNWKIPWQNFSANNVPRKDTPIIFLEPSGTYFIGKIDSEGLIKASDSNYIYSKLESQITHFAYIENIRDGLISFPNKPEIDRLIIIKDLHGTPFLGKMNEDSLIERIGTGYRYSIRDGFLISWIYATCPSDLKVSIDRLN</sequence>
<dbReference type="EMBL" id="RQEY01000012">
    <property type="protein sequence ID" value="TGK41209.1"/>
    <property type="molecule type" value="Genomic_DNA"/>
</dbReference>
<keyword evidence="2" id="KW-1185">Reference proteome</keyword>
<reference evidence="1" key="1">
    <citation type="journal article" date="2019" name="PLoS Negl. Trop. Dis.">
        <title>Revisiting the worldwide diversity of Leptospira species in the environment.</title>
        <authorList>
            <person name="Vincent A.T."/>
            <person name="Schiettekatte O."/>
            <person name="Bourhy P."/>
            <person name="Veyrier F.J."/>
            <person name="Picardeau M."/>
        </authorList>
    </citation>
    <scope>NUCLEOTIDE SEQUENCE [LARGE SCALE GENOMIC DNA]</scope>
    <source>
        <strain evidence="1">201800301</strain>
    </source>
</reference>
<dbReference type="Proteomes" id="UP000298097">
    <property type="component" value="Unassembled WGS sequence"/>
</dbReference>
<accession>A0A4R9H6I2</accession>
<dbReference type="AlphaFoldDB" id="A0A4R9H6I2"/>
<evidence type="ECO:0000313" key="2">
    <source>
        <dbReference type="Proteomes" id="UP000298097"/>
    </source>
</evidence>
<dbReference type="OrthoDB" id="9925087at2"/>
<organism evidence="1 2">
    <name type="scientific">Leptospira andrefontaineae</name>
    <dbReference type="NCBI Taxonomy" id="2484976"/>
    <lineage>
        <taxon>Bacteria</taxon>
        <taxon>Pseudomonadati</taxon>
        <taxon>Spirochaetota</taxon>
        <taxon>Spirochaetia</taxon>
        <taxon>Leptospirales</taxon>
        <taxon>Leptospiraceae</taxon>
        <taxon>Leptospira</taxon>
    </lineage>
</organism>
<protein>
    <submittedName>
        <fullName evidence="1">Uncharacterized protein</fullName>
    </submittedName>
</protein>
<name>A0A4R9H6I2_9LEPT</name>
<proteinExistence type="predicted"/>
<evidence type="ECO:0000313" key="1">
    <source>
        <dbReference type="EMBL" id="TGK41209.1"/>
    </source>
</evidence>
<comment type="caution">
    <text evidence="1">The sequence shown here is derived from an EMBL/GenBank/DDBJ whole genome shotgun (WGS) entry which is preliminary data.</text>
</comment>